<dbReference type="InterPro" id="IPR019336">
    <property type="entry name" value="GPR180/TMEM145_TM"/>
</dbReference>
<dbReference type="InterPro" id="IPR047831">
    <property type="entry name" value="GPR180/TMEM145"/>
</dbReference>
<evidence type="ECO:0000256" key="1">
    <source>
        <dbReference type="SAM" id="Phobius"/>
    </source>
</evidence>
<feature type="chain" id="PRO_5005656688" evidence="2">
    <location>
        <begin position="29"/>
        <end position="508"/>
    </location>
</feature>
<accession>A0A0M3HY48</accession>
<dbReference type="WBParaSite" id="ALUE_0000837601-mRNA-1">
    <property type="protein sequence ID" value="ALUE_0000837601-mRNA-1"/>
    <property type="gene ID" value="ALUE_0000837601"/>
</dbReference>
<proteinExistence type="predicted"/>
<feature type="transmembrane region" description="Helical" evidence="1">
    <location>
        <begin position="404"/>
        <end position="427"/>
    </location>
</feature>
<feature type="transmembrane region" description="Helical" evidence="1">
    <location>
        <begin position="433"/>
        <end position="454"/>
    </location>
</feature>
<keyword evidence="2" id="KW-0732">Signal</keyword>
<keyword evidence="4" id="KW-1185">Reference proteome</keyword>
<name>A0A0M3HY48_ASCLU</name>
<organism evidence="4 5">
    <name type="scientific">Ascaris lumbricoides</name>
    <name type="common">Giant roundworm</name>
    <dbReference type="NCBI Taxonomy" id="6252"/>
    <lineage>
        <taxon>Eukaryota</taxon>
        <taxon>Metazoa</taxon>
        <taxon>Ecdysozoa</taxon>
        <taxon>Nematoda</taxon>
        <taxon>Chromadorea</taxon>
        <taxon>Rhabditida</taxon>
        <taxon>Spirurina</taxon>
        <taxon>Ascaridomorpha</taxon>
        <taxon>Ascaridoidea</taxon>
        <taxon>Ascarididae</taxon>
        <taxon>Ascaris</taxon>
    </lineage>
</organism>
<sequence>MLRAGVKEMWCLMYVHMFAVISTRLVNGMRVTGSWSTKNGRISVLAKFGFQQTDPLETKNKHSRGFIYGNVSSEHVYESRAVLFIVPQTLLSSFFLDSVYGQTCESMLQNVSRLAFETKCMPEGKGDIMRWVPCPKGSLCEDETDPAKVIKGYQMTLRIEEPYTPEYWYVLLVGCNLDANCSWIPSAGDISVNYDIWLTNGSPLLQYLNPFTHQFSFDEQDSAEMYLIFLLLYVTLCLCQWRALFLIQQPRMLPRQKLLTCIIVTKTAGLVLQSINVVVFAYDGRGVIIARLCGEMCRSWSVCVLCLLLILLSRGWSFNDVSSSSSNHVTVLIWAILTTTHFALLFVNFFFIDDILHDIDVFKSWPGYGMLVIRMIEALWFLTEMRTSIDKEQDDDKAEFLAHIGAGYLVWFVYPSVLGVIVSFISVLWRFKIILAITTIANFLAIACLVHLFWPTGVNKRYFLADVGFYRRMNRADSAEMEDFEQLLIANEIHSDSDFPPEDNFQGI</sequence>
<dbReference type="Proteomes" id="UP000036681">
    <property type="component" value="Unplaced"/>
</dbReference>
<reference evidence="5" key="1">
    <citation type="submission" date="2017-02" db="UniProtKB">
        <authorList>
            <consortium name="WormBaseParasite"/>
        </authorList>
    </citation>
    <scope>IDENTIFICATION</scope>
</reference>
<dbReference type="GO" id="GO:0007186">
    <property type="term" value="P:G protein-coupled receptor signaling pathway"/>
    <property type="evidence" value="ECO:0007669"/>
    <property type="project" value="InterPro"/>
</dbReference>
<protein>
    <submittedName>
        <fullName evidence="5">GpcrRhopsn4 domain-containing protein</fullName>
    </submittedName>
</protein>
<feature type="transmembrane region" description="Helical" evidence="1">
    <location>
        <begin position="258"/>
        <end position="282"/>
    </location>
</feature>
<dbReference type="GO" id="GO:0019236">
    <property type="term" value="P:response to pheromone"/>
    <property type="evidence" value="ECO:0007669"/>
    <property type="project" value="InterPro"/>
</dbReference>
<evidence type="ECO:0000313" key="5">
    <source>
        <dbReference type="WBParaSite" id="ALUE_0000837601-mRNA-1"/>
    </source>
</evidence>
<dbReference type="Pfam" id="PF10192">
    <property type="entry name" value="GPR180-TMEM145_TM"/>
    <property type="match status" value="1"/>
</dbReference>
<evidence type="ECO:0000259" key="3">
    <source>
        <dbReference type="Pfam" id="PF10192"/>
    </source>
</evidence>
<feature type="transmembrane region" description="Helical" evidence="1">
    <location>
        <begin position="225"/>
        <end position="246"/>
    </location>
</feature>
<feature type="transmembrane region" description="Helical" evidence="1">
    <location>
        <begin position="288"/>
        <end position="311"/>
    </location>
</feature>
<keyword evidence="1" id="KW-0472">Membrane</keyword>
<feature type="signal peptide" evidence="2">
    <location>
        <begin position="1"/>
        <end position="28"/>
    </location>
</feature>
<feature type="transmembrane region" description="Helical" evidence="1">
    <location>
        <begin position="331"/>
        <end position="352"/>
    </location>
</feature>
<dbReference type="PANTHER" id="PTHR23252">
    <property type="entry name" value="INTIMAL THICKNESS RECEPTOR-RELATED"/>
    <property type="match status" value="1"/>
</dbReference>
<keyword evidence="1" id="KW-1133">Transmembrane helix</keyword>
<feature type="domain" description="GPR180/TMEM145 transmembrane" evidence="3">
    <location>
        <begin position="229"/>
        <end position="449"/>
    </location>
</feature>
<keyword evidence="1" id="KW-0812">Transmembrane</keyword>
<dbReference type="PANTHER" id="PTHR23252:SF43">
    <property type="entry name" value="INTIMAL THICKNESS RELATED RECEPTOR IRP DOMAIN-CONTAINING PROTEIN"/>
    <property type="match status" value="1"/>
</dbReference>
<evidence type="ECO:0000313" key="4">
    <source>
        <dbReference type="Proteomes" id="UP000036681"/>
    </source>
</evidence>
<dbReference type="AlphaFoldDB" id="A0A0M3HY48"/>
<evidence type="ECO:0000256" key="2">
    <source>
        <dbReference type="SAM" id="SignalP"/>
    </source>
</evidence>